<dbReference type="SUPFAM" id="SSF49503">
    <property type="entry name" value="Cupredoxins"/>
    <property type="match status" value="1"/>
</dbReference>
<dbReference type="InterPro" id="IPR052953">
    <property type="entry name" value="Ser-rich/MCO-related"/>
</dbReference>
<organism evidence="6 7">
    <name type="scientific">Schizopora paradoxa</name>
    <dbReference type="NCBI Taxonomy" id="27342"/>
    <lineage>
        <taxon>Eukaryota</taxon>
        <taxon>Fungi</taxon>
        <taxon>Dikarya</taxon>
        <taxon>Basidiomycota</taxon>
        <taxon>Agaricomycotina</taxon>
        <taxon>Agaricomycetes</taxon>
        <taxon>Hymenochaetales</taxon>
        <taxon>Schizoporaceae</taxon>
        <taxon>Schizopora</taxon>
    </lineage>
</organism>
<evidence type="ECO:0000256" key="4">
    <source>
        <dbReference type="SAM" id="SignalP"/>
    </source>
</evidence>
<dbReference type="Pfam" id="PF00127">
    <property type="entry name" value="Copper-bind"/>
    <property type="match status" value="1"/>
</dbReference>
<dbReference type="CDD" id="cd00920">
    <property type="entry name" value="Cupredoxin"/>
    <property type="match status" value="1"/>
</dbReference>
<feature type="region of interest" description="Disordered" evidence="3">
    <location>
        <begin position="22"/>
        <end position="43"/>
    </location>
</feature>
<dbReference type="Gene3D" id="2.60.40.420">
    <property type="entry name" value="Cupredoxins - blue copper proteins"/>
    <property type="match status" value="1"/>
</dbReference>
<feature type="compositionally biased region" description="Low complexity" evidence="3">
    <location>
        <begin position="27"/>
        <end position="40"/>
    </location>
</feature>
<evidence type="ECO:0000259" key="5">
    <source>
        <dbReference type="Pfam" id="PF00127"/>
    </source>
</evidence>
<feature type="region of interest" description="Disordered" evidence="3">
    <location>
        <begin position="200"/>
        <end position="240"/>
    </location>
</feature>
<dbReference type="PANTHER" id="PTHR34883">
    <property type="entry name" value="SERINE-RICH PROTEIN, PUTATIVE-RELATED-RELATED"/>
    <property type="match status" value="1"/>
</dbReference>
<evidence type="ECO:0000256" key="2">
    <source>
        <dbReference type="ARBA" id="ARBA00023008"/>
    </source>
</evidence>
<keyword evidence="1" id="KW-0479">Metal-binding</keyword>
<keyword evidence="4" id="KW-0732">Signal</keyword>
<dbReference type="AlphaFoldDB" id="A0A0H2RRC3"/>
<feature type="signal peptide" evidence="4">
    <location>
        <begin position="1"/>
        <end position="16"/>
    </location>
</feature>
<keyword evidence="7" id="KW-1185">Reference proteome</keyword>
<dbReference type="EMBL" id="KQ086142">
    <property type="protein sequence ID" value="KLO07391.1"/>
    <property type="molecule type" value="Genomic_DNA"/>
</dbReference>
<dbReference type="Proteomes" id="UP000053477">
    <property type="component" value="Unassembled WGS sequence"/>
</dbReference>
<dbReference type="GO" id="GO:0009055">
    <property type="term" value="F:electron transfer activity"/>
    <property type="evidence" value="ECO:0007669"/>
    <property type="project" value="InterPro"/>
</dbReference>
<proteinExistence type="predicted"/>
<evidence type="ECO:0000256" key="1">
    <source>
        <dbReference type="ARBA" id="ARBA00022723"/>
    </source>
</evidence>
<reference evidence="6 7" key="1">
    <citation type="submission" date="2015-04" db="EMBL/GenBank/DDBJ databases">
        <title>Complete genome sequence of Schizopora paradoxa KUC8140, a cosmopolitan wood degrader in East Asia.</title>
        <authorList>
            <consortium name="DOE Joint Genome Institute"/>
            <person name="Min B."/>
            <person name="Park H."/>
            <person name="Jang Y."/>
            <person name="Kim J.-J."/>
            <person name="Kim K.H."/>
            <person name="Pangilinan J."/>
            <person name="Lipzen A."/>
            <person name="Riley R."/>
            <person name="Grigoriev I.V."/>
            <person name="Spatafora J.W."/>
            <person name="Choi I.-G."/>
        </authorList>
    </citation>
    <scope>NUCLEOTIDE SEQUENCE [LARGE SCALE GENOMIC DNA]</scope>
    <source>
        <strain evidence="6 7">KUC8140</strain>
    </source>
</reference>
<keyword evidence="2" id="KW-0186">Copper</keyword>
<dbReference type="STRING" id="27342.A0A0H2RRC3"/>
<sequence length="264" mass="26106">MQFALSVLALSAVASAQIYGPPPGPASPASSSSSAAAPAVPTAPPDTPGFMNIDVAFQETFTFHPNNITAPNGTVVTFYFPANGLSHSVTQSSFADPCTFLAANTTAGTPNGFDSDLQQGVQFSITIVNESQPIWFHCKQLLHCGMGMVGAINAPTTGNNTFTNFMANAMAIGSSETTEPTGTVFTGGVGAIATASPSDTATAAAGSGSSSSGSSSSTSNPSQVPTSGSSTPSTSSSSAGATRLTATSGALGLLIAAASMLVFA</sequence>
<protein>
    <recommendedName>
        <fullName evidence="5">Blue (type 1) copper domain-containing protein</fullName>
    </recommendedName>
</protein>
<evidence type="ECO:0000313" key="6">
    <source>
        <dbReference type="EMBL" id="KLO07391.1"/>
    </source>
</evidence>
<gene>
    <name evidence="6" type="ORF">SCHPADRAFT_894700</name>
</gene>
<dbReference type="PANTHER" id="PTHR34883:SF4">
    <property type="entry name" value="CUPREDOXIN"/>
    <property type="match status" value="1"/>
</dbReference>
<dbReference type="GO" id="GO:0005507">
    <property type="term" value="F:copper ion binding"/>
    <property type="evidence" value="ECO:0007669"/>
    <property type="project" value="InterPro"/>
</dbReference>
<dbReference type="InParanoid" id="A0A0H2RRC3"/>
<accession>A0A0H2RRC3</accession>
<evidence type="ECO:0000256" key="3">
    <source>
        <dbReference type="SAM" id="MobiDB-lite"/>
    </source>
</evidence>
<dbReference type="InterPro" id="IPR008972">
    <property type="entry name" value="Cupredoxin"/>
</dbReference>
<evidence type="ECO:0000313" key="7">
    <source>
        <dbReference type="Proteomes" id="UP000053477"/>
    </source>
</evidence>
<dbReference type="InterPro" id="IPR000923">
    <property type="entry name" value="BlueCu_1"/>
</dbReference>
<feature type="chain" id="PRO_5005201735" description="Blue (type 1) copper domain-containing protein" evidence="4">
    <location>
        <begin position="17"/>
        <end position="264"/>
    </location>
</feature>
<feature type="domain" description="Blue (type 1) copper" evidence="5">
    <location>
        <begin position="59"/>
        <end position="152"/>
    </location>
</feature>
<dbReference type="OrthoDB" id="1921208at2759"/>
<name>A0A0H2RRC3_9AGAM</name>